<evidence type="ECO:0000313" key="2">
    <source>
        <dbReference type="EnsemblMetazoa" id="Aqu2.1.10156_001"/>
    </source>
</evidence>
<accession>A0A1X7T7E5</accession>
<feature type="region of interest" description="Disordered" evidence="1">
    <location>
        <begin position="1"/>
        <end position="24"/>
    </location>
</feature>
<sequence>MSSSDWSPTKSAEESLSKESYASSAEERFQNVKGKVMWKDLPTPKKKTYDCGIGFDMYTNSNFKR</sequence>
<name>A0A1X7T7E5_AMPQE</name>
<protein>
    <submittedName>
        <fullName evidence="2">Uncharacterized protein</fullName>
    </submittedName>
</protein>
<evidence type="ECO:0000256" key="1">
    <source>
        <dbReference type="SAM" id="MobiDB-lite"/>
    </source>
</evidence>
<dbReference type="EnsemblMetazoa" id="Aqu2.1.10156_001">
    <property type="protein sequence ID" value="Aqu2.1.10156_001"/>
    <property type="gene ID" value="Aqu2.1.10156"/>
</dbReference>
<organism evidence="2">
    <name type="scientific">Amphimedon queenslandica</name>
    <name type="common">Sponge</name>
    <dbReference type="NCBI Taxonomy" id="400682"/>
    <lineage>
        <taxon>Eukaryota</taxon>
        <taxon>Metazoa</taxon>
        <taxon>Porifera</taxon>
        <taxon>Demospongiae</taxon>
        <taxon>Heteroscleromorpha</taxon>
        <taxon>Haplosclerida</taxon>
        <taxon>Niphatidae</taxon>
        <taxon>Amphimedon</taxon>
    </lineage>
</organism>
<proteinExistence type="predicted"/>
<reference evidence="2" key="1">
    <citation type="submission" date="2017-05" db="UniProtKB">
        <authorList>
            <consortium name="EnsemblMetazoa"/>
        </authorList>
    </citation>
    <scope>IDENTIFICATION</scope>
</reference>
<dbReference type="InParanoid" id="A0A1X7T7E5"/>
<feature type="compositionally biased region" description="Polar residues" evidence="1">
    <location>
        <begin position="1"/>
        <end position="10"/>
    </location>
</feature>
<dbReference type="AlphaFoldDB" id="A0A1X7T7E5"/>